<dbReference type="AlphaFoldDB" id="A0A6V7GYM3"/>
<protein>
    <submittedName>
        <fullName evidence="2">Uncharacterized protein</fullName>
    </submittedName>
</protein>
<evidence type="ECO:0000313" key="3">
    <source>
        <dbReference type="Proteomes" id="UP000752696"/>
    </source>
</evidence>
<name>A0A6V7GYM3_9HYME</name>
<reference evidence="2" key="1">
    <citation type="submission" date="2020-07" db="EMBL/GenBank/DDBJ databases">
        <authorList>
            <person name="Nazaruddin N."/>
        </authorList>
    </citation>
    <scope>NUCLEOTIDE SEQUENCE</scope>
</reference>
<sequence>KIVIVLDYSSTSCTCSDCDCSEEDSYNSSGEYCSCASDKLSNKRSEKSRKHKTRA</sequence>
<keyword evidence="3" id="KW-1185">Reference proteome</keyword>
<accession>A0A6V7GYM3</accession>
<evidence type="ECO:0000313" key="2">
    <source>
        <dbReference type="EMBL" id="CAD1470747.1"/>
    </source>
</evidence>
<feature type="compositionally biased region" description="Basic residues" evidence="1">
    <location>
        <begin position="46"/>
        <end position="55"/>
    </location>
</feature>
<dbReference type="EMBL" id="CAJDYZ010003936">
    <property type="protein sequence ID" value="CAD1470747.1"/>
    <property type="molecule type" value="Genomic_DNA"/>
</dbReference>
<feature type="non-terminal residue" evidence="2">
    <location>
        <position position="55"/>
    </location>
</feature>
<organism evidence="2 3">
    <name type="scientific">Heterotrigona itama</name>
    <dbReference type="NCBI Taxonomy" id="395501"/>
    <lineage>
        <taxon>Eukaryota</taxon>
        <taxon>Metazoa</taxon>
        <taxon>Ecdysozoa</taxon>
        <taxon>Arthropoda</taxon>
        <taxon>Hexapoda</taxon>
        <taxon>Insecta</taxon>
        <taxon>Pterygota</taxon>
        <taxon>Neoptera</taxon>
        <taxon>Endopterygota</taxon>
        <taxon>Hymenoptera</taxon>
        <taxon>Apocrita</taxon>
        <taxon>Aculeata</taxon>
        <taxon>Apoidea</taxon>
        <taxon>Anthophila</taxon>
        <taxon>Apidae</taxon>
        <taxon>Heterotrigona</taxon>
    </lineage>
</organism>
<dbReference type="Proteomes" id="UP000752696">
    <property type="component" value="Unassembled WGS sequence"/>
</dbReference>
<proteinExistence type="predicted"/>
<comment type="caution">
    <text evidence="2">The sequence shown here is derived from an EMBL/GenBank/DDBJ whole genome shotgun (WGS) entry which is preliminary data.</text>
</comment>
<feature type="non-terminal residue" evidence="2">
    <location>
        <position position="1"/>
    </location>
</feature>
<feature type="region of interest" description="Disordered" evidence="1">
    <location>
        <begin position="25"/>
        <end position="55"/>
    </location>
</feature>
<evidence type="ECO:0000256" key="1">
    <source>
        <dbReference type="SAM" id="MobiDB-lite"/>
    </source>
</evidence>
<gene>
    <name evidence="2" type="ORF">MHI_LOCUS201448</name>
</gene>